<name>A0A3S5FEQ7_9PLAT</name>
<comment type="caution">
    <text evidence="1">The sequence shown here is derived from an EMBL/GenBank/DDBJ whole genome shotgun (WGS) entry which is preliminary data.</text>
</comment>
<evidence type="ECO:0000313" key="1">
    <source>
        <dbReference type="EMBL" id="VEL26915.1"/>
    </source>
</evidence>
<dbReference type="EMBL" id="CAAALY010083637">
    <property type="protein sequence ID" value="VEL26915.1"/>
    <property type="molecule type" value="Genomic_DNA"/>
</dbReference>
<protein>
    <submittedName>
        <fullName evidence="1">Uncharacterized protein</fullName>
    </submittedName>
</protein>
<gene>
    <name evidence="1" type="ORF">PXEA_LOCUS20355</name>
</gene>
<accession>A0A3S5FEQ7</accession>
<reference evidence="1" key="1">
    <citation type="submission" date="2018-11" db="EMBL/GenBank/DDBJ databases">
        <authorList>
            <consortium name="Pathogen Informatics"/>
        </authorList>
    </citation>
    <scope>NUCLEOTIDE SEQUENCE</scope>
</reference>
<sequence length="120" mass="13344">MLRRSPLPLTPISASPLQMCYDIPLSNTTPHSHRRLTLPLAERPRLNSQASRTFGVSDTTSTSAVSPFSRNMFMTNLDQLRTPSARSSEISSEVRSIKAFTLFLHGFSVNTYGNALPFIM</sequence>
<evidence type="ECO:0000313" key="2">
    <source>
        <dbReference type="Proteomes" id="UP000784294"/>
    </source>
</evidence>
<proteinExistence type="predicted"/>
<organism evidence="1 2">
    <name type="scientific">Protopolystoma xenopodis</name>
    <dbReference type="NCBI Taxonomy" id="117903"/>
    <lineage>
        <taxon>Eukaryota</taxon>
        <taxon>Metazoa</taxon>
        <taxon>Spiralia</taxon>
        <taxon>Lophotrochozoa</taxon>
        <taxon>Platyhelminthes</taxon>
        <taxon>Monogenea</taxon>
        <taxon>Polyopisthocotylea</taxon>
        <taxon>Polystomatidea</taxon>
        <taxon>Polystomatidae</taxon>
        <taxon>Protopolystoma</taxon>
    </lineage>
</organism>
<dbReference type="Proteomes" id="UP000784294">
    <property type="component" value="Unassembled WGS sequence"/>
</dbReference>
<dbReference type="AlphaFoldDB" id="A0A3S5FEQ7"/>
<keyword evidence="2" id="KW-1185">Reference proteome</keyword>